<dbReference type="EMBL" id="JARBJD010000483">
    <property type="protein sequence ID" value="KAK2941615.1"/>
    <property type="molecule type" value="Genomic_DNA"/>
</dbReference>
<comment type="caution">
    <text evidence="1">The sequence shown here is derived from an EMBL/GenBank/DDBJ whole genome shotgun (WGS) entry which is preliminary data.</text>
</comment>
<name>A0ABQ9WQ50_9EUKA</name>
<reference evidence="1 2" key="1">
    <citation type="journal article" date="2022" name="bioRxiv">
        <title>Genomics of Preaxostyla Flagellates Illuminates Evolutionary Transitions and the Path Towards Mitochondrial Loss.</title>
        <authorList>
            <person name="Novak L.V.F."/>
            <person name="Treitli S.C."/>
            <person name="Pyrih J."/>
            <person name="Halakuc P."/>
            <person name="Pipaliya S.V."/>
            <person name="Vacek V."/>
            <person name="Brzon O."/>
            <person name="Soukal P."/>
            <person name="Eme L."/>
            <person name="Dacks J.B."/>
            <person name="Karnkowska A."/>
            <person name="Elias M."/>
            <person name="Hampl V."/>
        </authorList>
    </citation>
    <scope>NUCLEOTIDE SEQUENCE [LARGE SCALE GENOMIC DNA]</scope>
    <source>
        <strain evidence="1">NAU3</strain>
        <tissue evidence="1">Gut</tissue>
    </source>
</reference>
<evidence type="ECO:0000313" key="2">
    <source>
        <dbReference type="Proteomes" id="UP001281761"/>
    </source>
</evidence>
<proteinExistence type="predicted"/>
<sequence>MHPHLTTATGKTRLLNTKTEHVDRVFYGTVTNDINLGGSFLFSNNTFLNTTHSNAVYTCPGCTCTTSYRTGPSDITIQHQVADNLVQNLQTNIIHEYTASLLRVSITSSLFESVSSTGDVGVILAELGPESKLPD</sequence>
<organism evidence="1 2">
    <name type="scientific">Blattamonas nauphoetae</name>
    <dbReference type="NCBI Taxonomy" id="2049346"/>
    <lineage>
        <taxon>Eukaryota</taxon>
        <taxon>Metamonada</taxon>
        <taxon>Preaxostyla</taxon>
        <taxon>Oxymonadida</taxon>
        <taxon>Blattamonas</taxon>
    </lineage>
</organism>
<evidence type="ECO:0000313" key="1">
    <source>
        <dbReference type="EMBL" id="KAK2941615.1"/>
    </source>
</evidence>
<dbReference type="Proteomes" id="UP001281761">
    <property type="component" value="Unassembled WGS sequence"/>
</dbReference>
<accession>A0ABQ9WQ50</accession>
<protein>
    <submittedName>
        <fullName evidence="1">Uncharacterized protein</fullName>
    </submittedName>
</protein>
<gene>
    <name evidence="1" type="ORF">BLNAU_23470</name>
</gene>
<keyword evidence="2" id="KW-1185">Reference proteome</keyword>